<accession>A0ABQ5HDC6</accession>
<proteinExistence type="inferred from homology"/>
<keyword evidence="5" id="KW-0695">RNA-directed DNA polymerase</keyword>
<evidence type="ECO:0000259" key="4">
    <source>
        <dbReference type="Pfam" id="PF00234"/>
    </source>
</evidence>
<dbReference type="EMBL" id="BQNB010019474">
    <property type="protein sequence ID" value="GJT85690.1"/>
    <property type="molecule type" value="Genomic_DNA"/>
</dbReference>
<dbReference type="Gene3D" id="1.10.110.10">
    <property type="entry name" value="Plant lipid-transfer and hydrophobic proteins"/>
    <property type="match status" value="1"/>
</dbReference>
<dbReference type="SUPFAM" id="SSF47699">
    <property type="entry name" value="Bifunctional inhibitor/lipid-transfer protein/seed storage 2S albumin"/>
    <property type="match status" value="1"/>
</dbReference>
<evidence type="ECO:0000256" key="1">
    <source>
        <dbReference type="ARBA" id="ARBA00008262"/>
    </source>
</evidence>
<keyword evidence="5" id="KW-0808">Transferase</keyword>
<dbReference type="PANTHER" id="PTHR35496">
    <property type="entry name" value="2S SEED STORAGE PROTEIN 1-RELATED"/>
    <property type="match status" value="1"/>
</dbReference>
<keyword evidence="2" id="KW-0758">Storage protein</keyword>
<evidence type="ECO:0000256" key="3">
    <source>
        <dbReference type="ARBA" id="ARBA00023129"/>
    </source>
</evidence>
<dbReference type="InterPro" id="IPR016140">
    <property type="entry name" value="Bifunc_inhib/LTP/seed_store"/>
</dbReference>
<feature type="domain" description="Bifunctional inhibitor/plant lipid transfer protein/seed storage helical" evidence="4">
    <location>
        <begin position="260"/>
        <end position="325"/>
    </location>
</feature>
<dbReference type="Pfam" id="PF00234">
    <property type="entry name" value="Tryp_alpha_amyl"/>
    <property type="match status" value="1"/>
</dbReference>
<evidence type="ECO:0000313" key="5">
    <source>
        <dbReference type="EMBL" id="GJT85690.1"/>
    </source>
</evidence>
<dbReference type="InterPro" id="IPR000617">
    <property type="entry name" value="Napin/2SS/CON"/>
</dbReference>
<keyword evidence="6" id="KW-1185">Reference proteome</keyword>
<keyword evidence="3" id="KW-0708">Seed storage protein</keyword>
<dbReference type="PANTHER" id="PTHR35496:SF4">
    <property type="entry name" value="2S SULFUR-RICH SEED STORAGE PROTEIN 2-LIKE"/>
    <property type="match status" value="1"/>
</dbReference>
<sequence>MLDERENWGIDPLEFLSNVNTSFKNHKKVDGRTKKVLFHAWMNGNWNKRYVDNSMFSNNEKKESKYENPPDTATDAFFKADDIRDIKEMNGQGQSKRKDDNWDNKQRNKKVCKTKKFEAIKYSLGPNEEYIASTVQSGRYRHLPCRVCKLWDDWEVDRYGNANLVIMEYLVNISKRRALWSLNKDILKINDSDYQYAVSIKEDTAYTCLHSPKTTKETSSIRRTLLLVAMAAIAEAGIITTTTFEDNPIRKQTGEDCAVQMVKQEMLSHCRMYITSSQGYQSPRAFMNPAEEHMKLCCKQLENMGEMCMCEGIKMMMNMQGWTQQQQMGQMILPPLNLTSSNFSNPNSKKGIMLHLHSLVTSLNQPTPEDNLLLECPFTSQEIKDAVRDYGKKSTHSGWIHL</sequence>
<protein>
    <submittedName>
        <fullName evidence="5">Reverse transcriptase domain-containing protein</fullName>
    </submittedName>
</protein>
<name>A0ABQ5HDC6_9ASTR</name>
<gene>
    <name evidence="5" type="ORF">Tco_1067407</name>
</gene>
<dbReference type="GO" id="GO:0003964">
    <property type="term" value="F:RNA-directed DNA polymerase activity"/>
    <property type="evidence" value="ECO:0007669"/>
    <property type="project" value="UniProtKB-KW"/>
</dbReference>
<comment type="similarity">
    <text evidence="1">Belongs to the 2S seed storage albumins family.</text>
</comment>
<reference evidence="5" key="1">
    <citation type="journal article" date="2022" name="Int. J. Mol. Sci.">
        <title>Draft Genome of Tanacetum Coccineum: Genomic Comparison of Closely Related Tanacetum-Family Plants.</title>
        <authorList>
            <person name="Yamashiro T."/>
            <person name="Shiraishi A."/>
            <person name="Nakayama K."/>
            <person name="Satake H."/>
        </authorList>
    </citation>
    <scope>NUCLEOTIDE SEQUENCE</scope>
</reference>
<evidence type="ECO:0000256" key="2">
    <source>
        <dbReference type="ARBA" id="ARBA00022761"/>
    </source>
</evidence>
<keyword evidence="5" id="KW-0548">Nucleotidyltransferase</keyword>
<reference evidence="5" key="2">
    <citation type="submission" date="2022-01" db="EMBL/GenBank/DDBJ databases">
        <authorList>
            <person name="Yamashiro T."/>
            <person name="Shiraishi A."/>
            <person name="Satake H."/>
            <person name="Nakayama K."/>
        </authorList>
    </citation>
    <scope>NUCLEOTIDE SEQUENCE</scope>
</reference>
<dbReference type="InterPro" id="IPR036312">
    <property type="entry name" value="Bifun_inhib/LTP/seed_sf"/>
</dbReference>
<dbReference type="CDD" id="cd00261">
    <property type="entry name" value="AAI_SS"/>
    <property type="match status" value="1"/>
</dbReference>
<dbReference type="Proteomes" id="UP001151760">
    <property type="component" value="Unassembled WGS sequence"/>
</dbReference>
<evidence type="ECO:0000313" key="6">
    <source>
        <dbReference type="Proteomes" id="UP001151760"/>
    </source>
</evidence>
<comment type="caution">
    <text evidence="5">The sequence shown here is derived from an EMBL/GenBank/DDBJ whole genome shotgun (WGS) entry which is preliminary data.</text>
</comment>
<organism evidence="5 6">
    <name type="scientific">Tanacetum coccineum</name>
    <dbReference type="NCBI Taxonomy" id="301880"/>
    <lineage>
        <taxon>Eukaryota</taxon>
        <taxon>Viridiplantae</taxon>
        <taxon>Streptophyta</taxon>
        <taxon>Embryophyta</taxon>
        <taxon>Tracheophyta</taxon>
        <taxon>Spermatophyta</taxon>
        <taxon>Magnoliopsida</taxon>
        <taxon>eudicotyledons</taxon>
        <taxon>Gunneridae</taxon>
        <taxon>Pentapetalae</taxon>
        <taxon>asterids</taxon>
        <taxon>campanulids</taxon>
        <taxon>Asterales</taxon>
        <taxon>Asteraceae</taxon>
        <taxon>Asteroideae</taxon>
        <taxon>Anthemideae</taxon>
        <taxon>Anthemidinae</taxon>
        <taxon>Tanacetum</taxon>
    </lineage>
</organism>